<keyword evidence="2" id="KW-1185">Reference proteome</keyword>
<accession>A0A5B9W287</accession>
<name>A0A5B9W287_9BACT</name>
<sequence>MPLARAVADGEARRTLLAEDVFEEAPADAPMPAWPAAPRVVTGPLDTAFESIFGPADKEGWKPLSLATLFSEGWDEAFHDSPEGTNGAPKQNWIGAPAGVFGRFATFDFFYTNHINNVPGLFLTPNAPFMPVHTFTTGNQYAGYTTLLLPLSSRLQIVLGTVYIDSRKTSPGGHYVGNWGDTGVQARVHLVDQRNFSMVAFVGERIPTGKSVNGSGINYITPGLEFWWNFASKWVVRGGTSINILTGRKSATSVYVNQLALGRYLTSKEAALFKELEVHVTATALSDVADGAGFVDDIYLFPGMRFSLDKKDKLAVLTGVQVPVSGPQAYVWQPQFSLTWKW</sequence>
<gene>
    <name evidence="1" type="ORF">OJF2_33340</name>
</gene>
<reference evidence="1 2" key="1">
    <citation type="submission" date="2019-08" db="EMBL/GenBank/DDBJ databases">
        <title>Deep-cultivation of Planctomycetes and their phenomic and genomic characterization uncovers novel biology.</title>
        <authorList>
            <person name="Wiegand S."/>
            <person name="Jogler M."/>
            <person name="Boedeker C."/>
            <person name="Pinto D."/>
            <person name="Vollmers J."/>
            <person name="Rivas-Marin E."/>
            <person name="Kohn T."/>
            <person name="Peeters S.H."/>
            <person name="Heuer A."/>
            <person name="Rast P."/>
            <person name="Oberbeckmann S."/>
            <person name="Bunk B."/>
            <person name="Jeske O."/>
            <person name="Meyerdierks A."/>
            <person name="Storesund J.E."/>
            <person name="Kallscheuer N."/>
            <person name="Luecker S."/>
            <person name="Lage O.M."/>
            <person name="Pohl T."/>
            <person name="Merkel B.J."/>
            <person name="Hornburger P."/>
            <person name="Mueller R.-W."/>
            <person name="Bruemmer F."/>
            <person name="Labrenz M."/>
            <person name="Spormann A.M."/>
            <person name="Op den Camp H."/>
            <person name="Overmann J."/>
            <person name="Amann R."/>
            <person name="Jetten M.S.M."/>
            <person name="Mascher T."/>
            <person name="Medema M.H."/>
            <person name="Devos D.P."/>
            <person name="Kaster A.-K."/>
            <person name="Ovreas L."/>
            <person name="Rohde M."/>
            <person name="Galperin M.Y."/>
            <person name="Jogler C."/>
        </authorList>
    </citation>
    <scope>NUCLEOTIDE SEQUENCE [LARGE SCALE GENOMIC DNA]</scope>
    <source>
        <strain evidence="1 2">OJF2</strain>
    </source>
</reference>
<organism evidence="1 2">
    <name type="scientific">Aquisphaera giovannonii</name>
    <dbReference type="NCBI Taxonomy" id="406548"/>
    <lineage>
        <taxon>Bacteria</taxon>
        <taxon>Pseudomonadati</taxon>
        <taxon>Planctomycetota</taxon>
        <taxon>Planctomycetia</taxon>
        <taxon>Isosphaerales</taxon>
        <taxon>Isosphaeraceae</taxon>
        <taxon>Aquisphaera</taxon>
    </lineage>
</organism>
<evidence type="ECO:0000313" key="2">
    <source>
        <dbReference type="Proteomes" id="UP000324233"/>
    </source>
</evidence>
<protein>
    <submittedName>
        <fullName evidence="1">Uncharacterized protein</fullName>
    </submittedName>
</protein>
<dbReference type="Proteomes" id="UP000324233">
    <property type="component" value="Chromosome"/>
</dbReference>
<dbReference type="EMBL" id="CP042997">
    <property type="protein sequence ID" value="QEH34792.1"/>
    <property type="molecule type" value="Genomic_DNA"/>
</dbReference>
<dbReference type="AlphaFoldDB" id="A0A5B9W287"/>
<proteinExistence type="predicted"/>
<evidence type="ECO:0000313" key="1">
    <source>
        <dbReference type="EMBL" id="QEH34792.1"/>
    </source>
</evidence>
<dbReference type="KEGG" id="agv:OJF2_33340"/>